<evidence type="ECO:0000256" key="1">
    <source>
        <dbReference type="SAM" id="MobiDB-lite"/>
    </source>
</evidence>
<dbReference type="RefSeq" id="WP_203876792.1">
    <property type="nucleotide sequence ID" value="NZ_BOOK01000032.1"/>
</dbReference>
<feature type="region of interest" description="Disordered" evidence="1">
    <location>
        <begin position="113"/>
        <end position="146"/>
    </location>
</feature>
<dbReference type="AlphaFoldDB" id="A0A8J3SXJ5"/>
<proteinExistence type="predicted"/>
<organism evidence="2 3">
    <name type="scientific">Planobispora takensis</name>
    <dbReference type="NCBI Taxonomy" id="1367882"/>
    <lineage>
        <taxon>Bacteria</taxon>
        <taxon>Bacillati</taxon>
        <taxon>Actinomycetota</taxon>
        <taxon>Actinomycetes</taxon>
        <taxon>Streptosporangiales</taxon>
        <taxon>Streptosporangiaceae</taxon>
        <taxon>Planobispora</taxon>
    </lineage>
</organism>
<dbReference type="Proteomes" id="UP000634476">
    <property type="component" value="Unassembled WGS sequence"/>
</dbReference>
<comment type="caution">
    <text evidence="2">The sequence shown here is derived from an EMBL/GenBank/DDBJ whole genome shotgun (WGS) entry which is preliminary data.</text>
</comment>
<evidence type="ECO:0000313" key="2">
    <source>
        <dbReference type="EMBL" id="GII02459.1"/>
    </source>
</evidence>
<sequence>MTAIQTRSFDLGVHYGQAYLIDEIDDAVGPGDLLDDHPAHPVGIIRVKDDSAFLITGRHTGTVGFSVTVADHDPGADTDGYEDAATTDVSREIIDRYLLQIWPQRSPYLGWSRARAGNSPTGAARADIRKTSVRDLPGQTGSPSGA</sequence>
<evidence type="ECO:0000313" key="3">
    <source>
        <dbReference type="Proteomes" id="UP000634476"/>
    </source>
</evidence>
<keyword evidence="3" id="KW-1185">Reference proteome</keyword>
<name>A0A8J3SXJ5_9ACTN</name>
<reference evidence="2" key="1">
    <citation type="submission" date="2021-01" db="EMBL/GenBank/DDBJ databases">
        <title>Whole genome shotgun sequence of Planobispora takensis NBRC 109077.</title>
        <authorList>
            <person name="Komaki H."/>
            <person name="Tamura T."/>
        </authorList>
    </citation>
    <scope>NUCLEOTIDE SEQUENCE</scope>
    <source>
        <strain evidence="2">NBRC 109077</strain>
    </source>
</reference>
<dbReference type="EMBL" id="BOOK01000032">
    <property type="protein sequence ID" value="GII02459.1"/>
    <property type="molecule type" value="Genomic_DNA"/>
</dbReference>
<gene>
    <name evidence="2" type="ORF">Pta02_44670</name>
</gene>
<protein>
    <submittedName>
        <fullName evidence="2">Uncharacterized protein</fullName>
    </submittedName>
</protein>
<accession>A0A8J3SXJ5</accession>